<evidence type="ECO:0000256" key="9">
    <source>
        <dbReference type="ARBA" id="ARBA00023002"/>
    </source>
</evidence>
<comment type="subcellular location">
    <subcellularLocation>
        <location evidence="2">Cytoplasm</location>
    </subcellularLocation>
</comment>
<dbReference type="FunFam" id="1.10.8.870:FF:000003">
    <property type="entry name" value="Glycerol-3-phosphate dehydrogenase"/>
    <property type="match status" value="1"/>
</dbReference>
<evidence type="ECO:0000256" key="1">
    <source>
        <dbReference type="ARBA" id="ARBA00001974"/>
    </source>
</evidence>
<evidence type="ECO:0000256" key="3">
    <source>
        <dbReference type="ARBA" id="ARBA00007330"/>
    </source>
</evidence>
<dbReference type="PANTHER" id="PTHR11985">
    <property type="entry name" value="GLYCEROL-3-PHOSPHATE DEHYDROGENASE"/>
    <property type="match status" value="1"/>
</dbReference>
<evidence type="ECO:0000256" key="11">
    <source>
        <dbReference type="RuleBase" id="RU361217"/>
    </source>
</evidence>
<dbReference type="Proteomes" id="UP000662857">
    <property type="component" value="Chromosome"/>
</dbReference>
<keyword evidence="7" id="KW-0319">Glycerol metabolism</keyword>
<dbReference type="KEGG" id="nhy:JQS43_20715"/>
<evidence type="ECO:0000313" key="15">
    <source>
        <dbReference type="Proteomes" id="UP000662857"/>
    </source>
</evidence>
<evidence type="ECO:0000259" key="13">
    <source>
        <dbReference type="Pfam" id="PF16901"/>
    </source>
</evidence>
<proteinExistence type="inferred from homology"/>
<dbReference type="AlphaFoldDB" id="A0A895YCM8"/>
<keyword evidence="6 11" id="KW-0285">Flavoprotein</keyword>
<gene>
    <name evidence="14" type="ORF">JQS43_20715</name>
</gene>
<dbReference type="Gene3D" id="3.50.50.60">
    <property type="entry name" value="FAD/NAD(P)-binding domain"/>
    <property type="match status" value="1"/>
</dbReference>
<dbReference type="PROSITE" id="PS00977">
    <property type="entry name" value="FAD_G3PDH_1"/>
    <property type="match status" value="1"/>
</dbReference>
<accession>A0A895YCM8</accession>
<name>A0A895YCM8_9ACTN</name>
<dbReference type="EMBL" id="CP070499">
    <property type="protein sequence ID" value="QSB13942.1"/>
    <property type="molecule type" value="Genomic_DNA"/>
</dbReference>
<feature type="domain" description="FAD dependent oxidoreductase" evidence="12">
    <location>
        <begin position="23"/>
        <end position="372"/>
    </location>
</feature>
<evidence type="ECO:0000259" key="12">
    <source>
        <dbReference type="Pfam" id="PF01266"/>
    </source>
</evidence>
<dbReference type="RefSeq" id="WP_239676056.1">
    <property type="nucleotide sequence ID" value="NZ_CP070499.1"/>
</dbReference>
<dbReference type="GO" id="GO:0046168">
    <property type="term" value="P:glycerol-3-phosphate catabolic process"/>
    <property type="evidence" value="ECO:0007669"/>
    <property type="project" value="TreeGrafter"/>
</dbReference>
<protein>
    <recommendedName>
        <fullName evidence="4 11">Glycerol-3-phosphate dehydrogenase</fullName>
        <ecNumber evidence="4 11">1.1.5.3</ecNumber>
    </recommendedName>
</protein>
<dbReference type="PROSITE" id="PS00978">
    <property type="entry name" value="FAD_G3PDH_2"/>
    <property type="match status" value="1"/>
</dbReference>
<evidence type="ECO:0000256" key="2">
    <source>
        <dbReference type="ARBA" id="ARBA00004496"/>
    </source>
</evidence>
<dbReference type="Gene3D" id="3.30.9.10">
    <property type="entry name" value="D-Amino Acid Oxidase, subunit A, domain 2"/>
    <property type="match status" value="1"/>
</dbReference>
<evidence type="ECO:0000256" key="4">
    <source>
        <dbReference type="ARBA" id="ARBA00013029"/>
    </source>
</evidence>
<dbReference type="Pfam" id="PF01266">
    <property type="entry name" value="DAO"/>
    <property type="match status" value="1"/>
</dbReference>
<keyword evidence="9 11" id="KW-0560">Oxidoreductase</keyword>
<dbReference type="GO" id="GO:0009331">
    <property type="term" value="C:glycerol-3-phosphate dehydrogenase (FAD) complex"/>
    <property type="evidence" value="ECO:0007669"/>
    <property type="project" value="UniProtKB-UniRule"/>
</dbReference>
<organism evidence="14 15">
    <name type="scientific">Natronosporangium hydrolyticum</name>
    <dbReference type="NCBI Taxonomy" id="2811111"/>
    <lineage>
        <taxon>Bacteria</taxon>
        <taxon>Bacillati</taxon>
        <taxon>Actinomycetota</taxon>
        <taxon>Actinomycetes</taxon>
        <taxon>Micromonosporales</taxon>
        <taxon>Micromonosporaceae</taxon>
        <taxon>Natronosporangium</taxon>
    </lineage>
</organism>
<evidence type="ECO:0000256" key="7">
    <source>
        <dbReference type="ARBA" id="ARBA00022798"/>
    </source>
</evidence>
<dbReference type="GO" id="GO:0006071">
    <property type="term" value="P:glycerol metabolic process"/>
    <property type="evidence" value="ECO:0007669"/>
    <property type="project" value="UniProtKB-KW"/>
</dbReference>
<evidence type="ECO:0000256" key="5">
    <source>
        <dbReference type="ARBA" id="ARBA00022490"/>
    </source>
</evidence>
<dbReference type="InterPro" id="IPR038299">
    <property type="entry name" value="DAO_C_sf"/>
</dbReference>
<comment type="similarity">
    <text evidence="3 11">Belongs to the FAD-dependent glycerol-3-phosphate dehydrogenase family.</text>
</comment>
<evidence type="ECO:0000256" key="10">
    <source>
        <dbReference type="ARBA" id="ARBA00049055"/>
    </source>
</evidence>
<dbReference type="EC" id="1.1.5.3" evidence="4 11"/>
<sequence length="550" mass="59702">MSVRLDPAYRAAALTALADTDFDVLVIGGGVVGAGAALDAASRGLSVALVETQDWAAGTSSRSSKLIHGGLRYLQQRDFALVREALQERSLMLRRIAPHLVHPVPFLYPLRHRVWERLYVGAGVLLYDTMGGAHALPWHRHLSRRRALELAPGLRADALTGAISYYDGQVDDARHTMALARTAAQHGATVLTRTEVVGVRYAGGRVVGATIRDHMSGREVVVSARRVVGAVGVWTDQLHHLARVPGQLRVAASKGVHLLVPRDRLPLSTGLIMRTERSVLLVIPWGQHWLIGTTDTPWQGDVAHPTVAAEDLTYLLEHLNEVLVTPLRGEDVHGVYAGLRPLLAATADTETTQLSREHAVAEAAPGLFVTAGGKYTTYRVMAADLIDAAVRDLGDVEPSVTKQLPLVGAAGYHELWHDRQRLADRGRLPIETVEHLLNRYGSAIGDLFLMLAEEPELADPIPGAEQYLKVEARYAVTHEGALHLDDVLSRRTRITIETPDGGLAAASAVIDVIAPVLGWDQEARRAELDRYRQQVAADRAAQTAAESMVG</sequence>
<dbReference type="Pfam" id="PF16901">
    <property type="entry name" value="DAO_C"/>
    <property type="match status" value="1"/>
</dbReference>
<evidence type="ECO:0000256" key="8">
    <source>
        <dbReference type="ARBA" id="ARBA00022827"/>
    </source>
</evidence>
<dbReference type="PANTHER" id="PTHR11985:SF31">
    <property type="entry name" value="GLYCEROL-3-PHOSPHATE DEHYDROGENASE 2"/>
    <property type="match status" value="1"/>
</dbReference>
<comment type="cofactor">
    <cofactor evidence="1 11">
        <name>FAD</name>
        <dbReference type="ChEBI" id="CHEBI:57692"/>
    </cofactor>
</comment>
<dbReference type="InterPro" id="IPR036188">
    <property type="entry name" value="FAD/NAD-bd_sf"/>
</dbReference>
<comment type="catalytic activity">
    <reaction evidence="10 11">
        <text>a quinone + sn-glycerol 3-phosphate = dihydroxyacetone phosphate + a quinol</text>
        <dbReference type="Rhea" id="RHEA:18977"/>
        <dbReference type="ChEBI" id="CHEBI:24646"/>
        <dbReference type="ChEBI" id="CHEBI:57597"/>
        <dbReference type="ChEBI" id="CHEBI:57642"/>
        <dbReference type="ChEBI" id="CHEBI:132124"/>
        <dbReference type="EC" id="1.1.5.3"/>
    </reaction>
</comment>
<dbReference type="InterPro" id="IPR000447">
    <property type="entry name" value="G3P_DH_FAD-dep"/>
</dbReference>
<evidence type="ECO:0000313" key="14">
    <source>
        <dbReference type="EMBL" id="QSB13942.1"/>
    </source>
</evidence>
<keyword evidence="8" id="KW-0274">FAD</keyword>
<dbReference type="InterPro" id="IPR006076">
    <property type="entry name" value="FAD-dep_OxRdtase"/>
</dbReference>
<keyword evidence="15" id="KW-1185">Reference proteome</keyword>
<dbReference type="Gene3D" id="1.10.8.870">
    <property type="entry name" value="Alpha-glycerophosphate oxidase, cap domain"/>
    <property type="match status" value="1"/>
</dbReference>
<keyword evidence="5" id="KW-0963">Cytoplasm</keyword>
<evidence type="ECO:0000256" key="6">
    <source>
        <dbReference type="ARBA" id="ARBA00022630"/>
    </source>
</evidence>
<dbReference type="SUPFAM" id="SSF51905">
    <property type="entry name" value="FAD/NAD(P)-binding domain"/>
    <property type="match status" value="1"/>
</dbReference>
<dbReference type="GO" id="GO:0004368">
    <property type="term" value="F:glycerol-3-phosphate dehydrogenase (quinone) activity"/>
    <property type="evidence" value="ECO:0007669"/>
    <property type="project" value="UniProtKB-EC"/>
</dbReference>
<feature type="domain" description="Alpha-glycerophosphate oxidase C-terminal" evidence="13">
    <location>
        <begin position="399"/>
        <end position="523"/>
    </location>
</feature>
<dbReference type="PRINTS" id="PR01001">
    <property type="entry name" value="FADG3PDH"/>
</dbReference>
<reference evidence="14" key="1">
    <citation type="submission" date="2021-02" db="EMBL/GenBank/DDBJ databases">
        <title>Natrosporangium hydrolyticum gen. nov., sp. nov, a haloalkaliphilic actinobacterium from a soda solonchak soil.</title>
        <authorList>
            <person name="Sorokin D.Y."/>
            <person name="Khijniak T.V."/>
            <person name="Zakharycheva A.P."/>
            <person name="Boueva O.V."/>
            <person name="Ariskina E.V."/>
            <person name="Hahnke R.L."/>
            <person name="Bunk B."/>
            <person name="Sproer C."/>
            <person name="Schumann P."/>
            <person name="Evtushenko L.I."/>
            <person name="Kublanov I.V."/>
        </authorList>
    </citation>
    <scope>NUCLEOTIDE SEQUENCE</scope>
    <source>
        <strain evidence="14">DSM 106523</strain>
    </source>
</reference>
<dbReference type="InterPro" id="IPR031656">
    <property type="entry name" value="DAO_C"/>
</dbReference>